<dbReference type="InterPro" id="IPR011993">
    <property type="entry name" value="PH-like_dom_sf"/>
</dbReference>
<dbReference type="SMART" id="SM00149">
    <property type="entry name" value="PLCYc"/>
    <property type="match status" value="1"/>
</dbReference>
<dbReference type="InterPro" id="IPR035892">
    <property type="entry name" value="C2_domain_sf"/>
</dbReference>
<dbReference type="Pfam" id="PF00388">
    <property type="entry name" value="PI-PLC-X"/>
    <property type="match status" value="1"/>
</dbReference>
<dbReference type="GO" id="GO:0004435">
    <property type="term" value="F:phosphatidylinositol-4,5-bisphosphate phospholipase C activity"/>
    <property type="evidence" value="ECO:0007669"/>
    <property type="project" value="UniProtKB-EC"/>
</dbReference>
<dbReference type="CDD" id="cd00275">
    <property type="entry name" value="C2_PLC_like"/>
    <property type="match status" value="1"/>
</dbReference>
<dbReference type="SMART" id="SM00148">
    <property type="entry name" value="PLCXc"/>
    <property type="match status" value="1"/>
</dbReference>
<dbReference type="SUPFAM" id="SSF50729">
    <property type="entry name" value="PH domain-like"/>
    <property type="match status" value="1"/>
</dbReference>
<evidence type="ECO:0000259" key="9">
    <source>
        <dbReference type="PROSITE" id="PS50004"/>
    </source>
</evidence>
<dbReference type="SUPFAM" id="SSF51695">
    <property type="entry name" value="PLC-like phosphodiesterases"/>
    <property type="match status" value="1"/>
</dbReference>
<dbReference type="InterPro" id="IPR018247">
    <property type="entry name" value="EF_Hand_1_Ca_BS"/>
</dbReference>
<organism evidence="12 13">
    <name type="scientific">Tulasnella calospora MUT 4182</name>
    <dbReference type="NCBI Taxonomy" id="1051891"/>
    <lineage>
        <taxon>Eukaryota</taxon>
        <taxon>Fungi</taxon>
        <taxon>Dikarya</taxon>
        <taxon>Basidiomycota</taxon>
        <taxon>Agaricomycotina</taxon>
        <taxon>Agaricomycetes</taxon>
        <taxon>Cantharellales</taxon>
        <taxon>Tulasnellaceae</taxon>
        <taxon>Tulasnella</taxon>
    </lineage>
</organism>
<dbReference type="Pfam" id="PF13499">
    <property type="entry name" value="EF-hand_7"/>
    <property type="match status" value="1"/>
</dbReference>
<dbReference type="InterPro" id="IPR000008">
    <property type="entry name" value="C2_dom"/>
</dbReference>
<protein>
    <recommendedName>
        <fullName evidence="1 7">Phosphoinositide phospholipase C</fullName>
        <ecNumber evidence="1 7">3.1.4.11</ecNumber>
    </recommendedName>
</protein>
<dbReference type="GO" id="GO:0016042">
    <property type="term" value="P:lipid catabolic process"/>
    <property type="evidence" value="ECO:0007669"/>
    <property type="project" value="UniProtKB-KW"/>
</dbReference>
<evidence type="ECO:0000313" key="13">
    <source>
        <dbReference type="Proteomes" id="UP000054248"/>
    </source>
</evidence>
<dbReference type="InterPro" id="IPR002048">
    <property type="entry name" value="EF_hand_dom"/>
</dbReference>
<name>A0A0C3QR05_9AGAM</name>
<dbReference type="Proteomes" id="UP000054248">
    <property type="component" value="Unassembled WGS sequence"/>
</dbReference>
<dbReference type="PROSITE" id="PS50008">
    <property type="entry name" value="PIPLC_Y_DOMAIN"/>
    <property type="match status" value="1"/>
</dbReference>
<keyword evidence="5 7" id="KW-0443">Lipid metabolism</keyword>
<evidence type="ECO:0000256" key="8">
    <source>
        <dbReference type="SAM" id="MobiDB-lite"/>
    </source>
</evidence>
<feature type="region of interest" description="Disordered" evidence="8">
    <location>
        <begin position="271"/>
        <end position="291"/>
    </location>
</feature>
<feature type="domain" description="C2" evidence="9">
    <location>
        <begin position="693"/>
        <end position="862"/>
    </location>
</feature>
<feature type="domain" description="PI-PLC Y-box" evidence="10">
    <location>
        <begin position="583"/>
        <end position="698"/>
    </location>
</feature>
<dbReference type="Gene3D" id="2.60.40.150">
    <property type="entry name" value="C2 domain"/>
    <property type="match status" value="1"/>
</dbReference>
<evidence type="ECO:0000256" key="5">
    <source>
        <dbReference type="ARBA" id="ARBA00023098"/>
    </source>
</evidence>
<dbReference type="AlphaFoldDB" id="A0A0C3QR05"/>
<evidence type="ECO:0000256" key="2">
    <source>
        <dbReference type="ARBA" id="ARBA00022801"/>
    </source>
</evidence>
<feature type="domain" description="EF-hand" evidence="11">
    <location>
        <begin position="189"/>
        <end position="224"/>
    </location>
</feature>
<dbReference type="InterPro" id="IPR001192">
    <property type="entry name" value="PI-PLC_fam"/>
</dbReference>
<evidence type="ECO:0000256" key="7">
    <source>
        <dbReference type="RuleBase" id="RU361133"/>
    </source>
</evidence>
<dbReference type="PROSITE" id="PS50007">
    <property type="entry name" value="PIPLC_X_DOMAIN"/>
    <property type="match status" value="1"/>
</dbReference>
<dbReference type="InterPro" id="IPR037755">
    <property type="entry name" value="Plc1_PH"/>
</dbReference>
<dbReference type="GO" id="GO:0005509">
    <property type="term" value="F:calcium ion binding"/>
    <property type="evidence" value="ECO:0007669"/>
    <property type="project" value="InterPro"/>
</dbReference>
<comment type="catalytic activity">
    <reaction evidence="7">
        <text>a 1,2-diacyl-sn-glycero-3-phospho-(1D-myo-inositol-4,5-bisphosphate) + H2O = 1D-myo-inositol 1,4,5-trisphosphate + a 1,2-diacyl-sn-glycerol + H(+)</text>
        <dbReference type="Rhea" id="RHEA:33179"/>
        <dbReference type="ChEBI" id="CHEBI:15377"/>
        <dbReference type="ChEBI" id="CHEBI:15378"/>
        <dbReference type="ChEBI" id="CHEBI:17815"/>
        <dbReference type="ChEBI" id="CHEBI:58456"/>
        <dbReference type="ChEBI" id="CHEBI:203600"/>
        <dbReference type="EC" id="3.1.4.11"/>
    </reaction>
</comment>
<dbReference type="SUPFAM" id="SSF47473">
    <property type="entry name" value="EF-hand"/>
    <property type="match status" value="1"/>
</dbReference>
<dbReference type="CDD" id="cd13360">
    <property type="entry name" value="PH_PLC_fungal"/>
    <property type="match status" value="1"/>
</dbReference>
<dbReference type="InterPro" id="IPR000909">
    <property type="entry name" value="PLipase_C_PInositol-sp_X_dom"/>
</dbReference>
<dbReference type="Pfam" id="PF00387">
    <property type="entry name" value="PI-PLC-Y"/>
    <property type="match status" value="1"/>
</dbReference>
<dbReference type="EC" id="3.1.4.11" evidence="1 7"/>
<dbReference type="PANTHER" id="PTHR10336">
    <property type="entry name" value="PHOSPHOINOSITIDE-SPECIFIC PHOSPHOLIPASE C FAMILY PROTEIN"/>
    <property type="match status" value="1"/>
</dbReference>
<reference evidence="12 13" key="1">
    <citation type="submission" date="2014-04" db="EMBL/GenBank/DDBJ databases">
        <authorList>
            <consortium name="DOE Joint Genome Institute"/>
            <person name="Kuo A."/>
            <person name="Girlanda M."/>
            <person name="Perotto S."/>
            <person name="Kohler A."/>
            <person name="Nagy L.G."/>
            <person name="Floudas D."/>
            <person name="Copeland A."/>
            <person name="Barry K.W."/>
            <person name="Cichocki N."/>
            <person name="Veneault-Fourrey C."/>
            <person name="LaButti K."/>
            <person name="Lindquist E.A."/>
            <person name="Lipzen A."/>
            <person name="Lundell T."/>
            <person name="Morin E."/>
            <person name="Murat C."/>
            <person name="Sun H."/>
            <person name="Tunlid A."/>
            <person name="Henrissat B."/>
            <person name="Grigoriev I.V."/>
            <person name="Hibbett D.S."/>
            <person name="Martin F."/>
            <person name="Nordberg H.P."/>
            <person name="Cantor M.N."/>
            <person name="Hua S.X."/>
        </authorList>
    </citation>
    <scope>NUCLEOTIDE SEQUENCE [LARGE SCALE GENOMIC DNA]</scope>
    <source>
        <strain evidence="12 13">MUT 4182</strain>
    </source>
</reference>
<dbReference type="Gene3D" id="3.20.20.190">
    <property type="entry name" value="Phosphatidylinositol (PI) phosphodiesterase"/>
    <property type="match status" value="1"/>
</dbReference>
<evidence type="ECO:0000256" key="3">
    <source>
        <dbReference type="ARBA" id="ARBA00022837"/>
    </source>
</evidence>
<reference evidence="13" key="2">
    <citation type="submission" date="2015-01" db="EMBL/GenBank/DDBJ databases">
        <title>Evolutionary Origins and Diversification of the Mycorrhizal Mutualists.</title>
        <authorList>
            <consortium name="DOE Joint Genome Institute"/>
            <consortium name="Mycorrhizal Genomics Consortium"/>
            <person name="Kohler A."/>
            <person name="Kuo A."/>
            <person name="Nagy L.G."/>
            <person name="Floudas D."/>
            <person name="Copeland A."/>
            <person name="Barry K.W."/>
            <person name="Cichocki N."/>
            <person name="Veneault-Fourrey C."/>
            <person name="LaButti K."/>
            <person name="Lindquist E.A."/>
            <person name="Lipzen A."/>
            <person name="Lundell T."/>
            <person name="Morin E."/>
            <person name="Murat C."/>
            <person name="Riley R."/>
            <person name="Ohm R."/>
            <person name="Sun H."/>
            <person name="Tunlid A."/>
            <person name="Henrissat B."/>
            <person name="Grigoriev I.V."/>
            <person name="Hibbett D.S."/>
            <person name="Martin F."/>
        </authorList>
    </citation>
    <scope>NUCLEOTIDE SEQUENCE [LARGE SCALE GENOMIC DNA]</scope>
    <source>
        <strain evidence="13">MUT 4182</strain>
    </source>
</reference>
<dbReference type="SMART" id="SM00239">
    <property type="entry name" value="C2"/>
    <property type="match status" value="1"/>
</dbReference>
<evidence type="ECO:0000259" key="11">
    <source>
        <dbReference type="PROSITE" id="PS50222"/>
    </source>
</evidence>
<evidence type="ECO:0000313" key="12">
    <source>
        <dbReference type="EMBL" id="KIO30109.1"/>
    </source>
</evidence>
<sequence>MPHSAQGILPIPEGPEEERLELLAEIKVPALLQQGTRMKKISAKKGITNRVFRLDAEQGQILWNSNKGGIIEIENIREMRAGADARNYREQLKISEEEEPRWITIVYTCDGKFKTLHVVAPETQMFRMWVSTLRTLYALRRELMSGLGSSERRELVWQRQYWKGADASGDSKLNFDEVQKMCHRLNIYPSKTELKKQFDEADSDNDGLLDFTDFQKFVKALKARPDIERLFQLYAPSGTMEYVAFENFMQKTQMSDLSGEELNKIFKKYAGTTASEQSSPPPPSTAPAPASGAIEQKMEGLAISSSAAAATTTPAPESTKPTVLSLAGFTSFLLSSDNMAFTEKQGKIWQDMTRPISEYYISSSHNTYLVGNQLVGESTTEGYIRALLQGCRSVELDIWDGDKEPCVYHGKTLTSKVSVRDISKAIAKYAFVASPYPLILSAEIHCKVEQQDMVAQIMREEFGDLLVTGPLPGREHEAEKGVTDLPSPEELRGRILLKAKKLFVADGVPMESKPVTVDAESSTTETSTTSASENEGGREKRESFPTIAKARGLISMVKEKVSIRRKPRAGPSDPGKARISAHLAALLIYTVGVKCRGINKKEVYDPVHLFSLSERTANKIMKLNMTDLIKHNRTHVVRIYPAGTRLKSSNYEPHRYWAAGAHLVAINWQTADLGYMINYAMFQRNGGCGMVLKPEPLRIKDKQSLGTRTKHFLDVTVVSAQQLPRPKDSGGREKMGRSIVDPVVQVSVHIPDWTTEPFLPDNQGSAVSYSPATNATRVGGPSDVSSARAVSAKTRVVMDNGFNPVWEQELSIPFDLVGGMKDLVFVRFEVRDKSEDSDNAIGVYVTSLGSLKLGYRHLPLHDQQMSQYLFSTLFVKVGIRDA</sequence>
<accession>A0A0C3QR05</accession>
<dbReference type="InterPro" id="IPR017946">
    <property type="entry name" value="PLC-like_Pdiesterase_TIM-brl"/>
</dbReference>
<dbReference type="Pfam" id="PF00168">
    <property type="entry name" value="C2"/>
    <property type="match status" value="1"/>
</dbReference>
<keyword evidence="3" id="KW-0106">Calcium</keyword>
<dbReference type="GO" id="GO:0048015">
    <property type="term" value="P:phosphatidylinositol-mediated signaling"/>
    <property type="evidence" value="ECO:0007669"/>
    <property type="project" value="TreeGrafter"/>
</dbReference>
<dbReference type="SMART" id="SM00054">
    <property type="entry name" value="EFh"/>
    <property type="match status" value="2"/>
</dbReference>
<dbReference type="Pfam" id="PF17787">
    <property type="entry name" value="PH_14"/>
    <property type="match status" value="1"/>
</dbReference>
<keyword evidence="4 7" id="KW-0442">Lipid degradation</keyword>
<dbReference type="SUPFAM" id="SSF49562">
    <property type="entry name" value="C2 domain (Calcium/lipid-binding domain, CaLB)"/>
    <property type="match status" value="1"/>
</dbReference>
<keyword evidence="6" id="KW-0807">Transducer</keyword>
<dbReference type="PROSITE" id="PS50222">
    <property type="entry name" value="EF_HAND_2"/>
    <property type="match status" value="1"/>
</dbReference>
<dbReference type="PANTHER" id="PTHR10336:SF36">
    <property type="entry name" value="1-PHOSPHATIDYLINOSITOL 4,5-BISPHOSPHATE PHOSPHODIESTERASE BETA-4"/>
    <property type="match status" value="1"/>
</dbReference>
<evidence type="ECO:0000259" key="10">
    <source>
        <dbReference type="PROSITE" id="PS50008"/>
    </source>
</evidence>
<feature type="compositionally biased region" description="Low complexity" evidence="8">
    <location>
        <begin position="519"/>
        <end position="533"/>
    </location>
</feature>
<dbReference type="InterPro" id="IPR011992">
    <property type="entry name" value="EF-hand-dom_pair"/>
</dbReference>
<dbReference type="PRINTS" id="PR00390">
    <property type="entry name" value="PHPHLIPASEC"/>
</dbReference>
<dbReference type="GO" id="GO:0051209">
    <property type="term" value="P:release of sequestered calcium ion into cytosol"/>
    <property type="evidence" value="ECO:0007669"/>
    <property type="project" value="TreeGrafter"/>
</dbReference>
<dbReference type="CDD" id="cd08598">
    <property type="entry name" value="PI-PLC1c_yeast"/>
    <property type="match status" value="1"/>
</dbReference>
<evidence type="ECO:0000256" key="1">
    <source>
        <dbReference type="ARBA" id="ARBA00012368"/>
    </source>
</evidence>
<dbReference type="STRING" id="1051891.A0A0C3QR05"/>
<dbReference type="Gene3D" id="1.10.238.10">
    <property type="entry name" value="EF-hand"/>
    <property type="match status" value="2"/>
</dbReference>
<keyword evidence="13" id="KW-1185">Reference proteome</keyword>
<dbReference type="InterPro" id="IPR001711">
    <property type="entry name" value="PLipase_C_Pinositol-sp_Y"/>
</dbReference>
<proteinExistence type="predicted"/>
<evidence type="ECO:0000256" key="4">
    <source>
        <dbReference type="ARBA" id="ARBA00022963"/>
    </source>
</evidence>
<dbReference type="PROSITE" id="PS50004">
    <property type="entry name" value="C2"/>
    <property type="match status" value="1"/>
</dbReference>
<keyword evidence="2 7" id="KW-0378">Hydrolase</keyword>
<dbReference type="PROSITE" id="PS00018">
    <property type="entry name" value="EF_HAND_1"/>
    <property type="match status" value="1"/>
</dbReference>
<dbReference type="EMBL" id="KN822975">
    <property type="protein sequence ID" value="KIO30109.1"/>
    <property type="molecule type" value="Genomic_DNA"/>
</dbReference>
<dbReference type="OrthoDB" id="269822at2759"/>
<evidence type="ECO:0000256" key="6">
    <source>
        <dbReference type="ARBA" id="ARBA00023224"/>
    </source>
</evidence>
<gene>
    <name evidence="12" type="ORF">M407DRAFT_69612</name>
</gene>
<feature type="region of interest" description="Disordered" evidence="8">
    <location>
        <begin position="514"/>
        <end position="542"/>
    </location>
</feature>
<dbReference type="Gene3D" id="2.30.29.30">
    <property type="entry name" value="Pleckstrin-homology domain (PH domain)/Phosphotyrosine-binding domain (PTB)"/>
    <property type="match status" value="1"/>
</dbReference>
<dbReference type="InterPro" id="IPR037862">
    <property type="entry name" value="PLC-beta_PH"/>
</dbReference>
<dbReference type="HOGENOM" id="CLU_002738_1_2_1"/>